<gene>
    <name evidence="2" type="ORF">theurythT_11660</name>
</gene>
<dbReference type="Proteomes" id="UP001157133">
    <property type="component" value="Unassembled WGS sequence"/>
</dbReference>
<organism evidence="2 3">
    <name type="scientific">Thalassotalea eurytherma</name>
    <dbReference type="NCBI Taxonomy" id="1144278"/>
    <lineage>
        <taxon>Bacteria</taxon>
        <taxon>Pseudomonadati</taxon>
        <taxon>Pseudomonadota</taxon>
        <taxon>Gammaproteobacteria</taxon>
        <taxon>Alteromonadales</taxon>
        <taxon>Colwelliaceae</taxon>
        <taxon>Thalassotalea</taxon>
    </lineage>
</organism>
<dbReference type="EMBL" id="BSSU01000005">
    <property type="protein sequence ID" value="GLX81714.1"/>
    <property type="molecule type" value="Genomic_DNA"/>
</dbReference>
<comment type="caution">
    <text evidence="2">The sequence shown here is derived from an EMBL/GenBank/DDBJ whole genome shotgun (WGS) entry which is preliminary data.</text>
</comment>
<accession>A0ABQ6H2K0</accession>
<reference evidence="2 3" key="1">
    <citation type="submission" date="2023-03" db="EMBL/GenBank/DDBJ databases">
        <title>Draft genome sequence of Thalassotalea eurytherma JCM 18482T.</title>
        <authorList>
            <person name="Sawabe T."/>
        </authorList>
    </citation>
    <scope>NUCLEOTIDE SEQUENCE [LARGE SCALE GENOMIC DNA]</scope>
    <source>
        <strain evidence="2 3">JCM 18482</strain>
    </source>
</reference>
<evidence type="ECO:0008006" key="4">
    <source>
        <dbReference type="Google" id="ProtNLM"/>
    </source>
</evidence>
<sequence length="152" mass="17664">MKVSKKQITEARLKAAMNRLLDGKPEKVKPSGKITLNRINNEAGLSASYIHKFPEFVNEAEAIIANYEKEHGTTYIESLIEHQVDESEVEKLKRKLKTEKRLKETYKEQRDTFKAIADQIVEKEASLHFRIYELQEEIRQLTHGSVTPINRK</sequence>
<proteinExistence type="predicted"/>
<feature type="coiled-coil region" evidence="1">
    <location>
        <begin position="82"/>
        <end position="109"/>
    </location>
</feature>
<keyword evidence="1" id="KW-0175">Coiled coil</keyword>
<keyword evidence="3" id="KW-1185">Reference proteome</keyword>
<evidence type="ECO:0000313" key="2">
    <source>
        <dbReference type="EMBL" id="GLX81714.1"/>
    </source>
</evidence>
<evidence type="ECO:0000313" key="3">
    <source>
        <dbReference type="Proteomes" id="UP001157133"/>
    </source>
</evidence>
<name>A0ABQ6H2K0_9GAMM</name>
<evidence type="ECO:0000256" key="1">
    <source>
        <dbReference type="SAM" id="Coils"/>
    </source>
</evidence>
<dbReference type="RefSeq" id="WP_284207053.1">
    <property type="nucleotide sequence ID" value="NZ_BSSU01000005.1"/>
</dbReference>
<protein>
    <recommendedName>
        <fullName evidence="4">KfrA N-terminal DNA-binding domain-containing protein</fullName>
    </recommendedName>
</protein>